<dbReference type="GO" id="GO:0017119">
    <property type="term" value="C:Golgi transport complex"/>
    <property type="evidence" value="ECO:0007669"/>
    <property type="project" value="InterPro"/>
</dbReference>
<keyword evidence="3" id="KW-0333">Golgi apparatus</keyword>
<protein>
    <recommendedName>
        <fullName evidence="2">Conserved oligomeric Golgi complex subunit 5</fullName>
    </recommendedName>
</protein>
<evidence type="ECO:0000256" key="3">
    <source>
        <dbReference type="ARBA" id="ARBA00023034"/>
    </source>
</evidence>
<evidence type="ECO:0000313" key="7">
    <source>
        <dbReference type="EMBL" id="CDR40154.1"/>
    </source>
</evidence>
<evidence type="ECO:0000256" key="2">
    <source>
        <dbReference type="ARBA" id="ARBA00020974"/>
    </source>
</evidence>
<dbReference type="InterPro" id="IPR049176">
    <property type="entry name" value="COG5_N"/>
</dbReference>
<dbReference type="PANTHER" id="PTHR13228:SF3">
    <property type="entry name" value="CONSERVED OLIGOMERIC GOLGI COMPLEX SUBUNIT 5"/>
    <property type="match status" value="1"/>
</dbReference>
<name>A0A061ARH4_CYBFA</name>
<sequence length="392" mass="44607">MSMSESRSLEDYAPLLENNFSATSFANDLLLATNPVHHELDISTAIKRVKFDINDINLQLEKISSENHEALIQEIHKDQSIKGHFKDLSQPLDHINTSYQRLEKDLVQPYTEATKTQDALKKIHTTSYLLRSVTYFLYLIGQIESIHSNPSFEEHLKKNPKTMIKACNFHNQLKTHLDENVNLKSLKIIRDYEMIGSKRQQVLQEFIQSHIKSLNERTITQEPEATTKTFILSLYTLDPELLSSTIKTVLANNVVMSVNLLTRVLNSPRNFDSALTNVLKKAKFIVKFSSILEAAQTPQSTSLLSEVLQRLELTSLLSTFWRDVAKTFEVKFSETMKRGGPVAKSLVSYKDSIRTSIKRTVMASAEGVIKPEGVEVKMMLNSVGSLDRTNRY</sequence>
<dbReference type="GO" id="GO:0000139">
    <property type="term" value="C:Golgi membrane"/>
    <property type="evidence" value="ECO:0007669"/>
    <property type="project" value="UniProtKB-SubCell"/>
</dbReference>
<dbReference type="GO" id="GO:0006891">
    <property type="term" value="P:intra-Golgi vesicle-mediated transport"/>
    <property type="evidence" value="ECO:0007669"/>
    <property type="project" value="InterPro"/>
</dbReference>
<feature type="domain" description="Conserved oligomeric Golgi complex subunit 5 helical" evidence="6">
    <location>
        <begin position="183"/>
        <end position="359"/>
    </location>
</feature>
<organism evidence="7">
    <name type="scientific">Cyberlindnera fabianii</name>
    <name type="common">Yeast</name>
    <name type="synonym">Hansenula fabianii</name>
    <dbReference type="NCBI Taxonomy" id="36022"/>
    <lineage>
        <taxon>Eukaryota</taxon>
        <taxon>Fungi</taxon>
        <taxon>Dikarya</taxon>
        <taxon>Ascomycota</taxon>
        <taxon>Saccharomycotina</taxon>
        <taxon>Saccharomycetes</taxon>
        <taxon>Phaffomycetales</taxon>
        <taxon>Phaffomycetaceae</taxon>
        <taxon>Cyberlindnera</taxon>
    </lineage>
</organism>
<dbReference type="PANTHER" id="PTHR13228">
    <property type="entry name" value="CONSERVED OLIGOMERIC GOLGI COMPLEX COMPONENT 5"/>
    <property type="match status" value="1"/>
</dbReference>
<keyword evidence="4" id="KW-0472">Membrane</keyword>
<evidence type="ECO:0000256" key="1">
    <source>
        <dbReference type="ARBA" id="ARBA00004395"/>
    </source>
</evidence>
<dbReference type="EMBL" id="LK052889">
    <property type="protein sequence ID" value="CDR40154.1"/>
    <property type="molecule type" value="Genomic_DNA"/>
</dbReference>
<dbReference type="AlphaFoldDB" id="A0A061ARH4"/>
<dbReference type="VEuPathDB" id="FungiDB:BON22_2464"/>
<dbReference type="InterPro" id="IPR019465">
    <property type="entry name" value="Cog5"/>
</dbReference>
<evidence type="ECO:0000256" key="4">
    <source>
        <dbReference type="ARBA" id="ARBA00023136"/>
    </source>
</evidence>
<evidence type="ECO:0000259" key="5">
    <source>
        <dbReference type="Pfam" id="PF10392"/>
    </source>
</evidence>
<feature type="domain" description="Conserved oligomeric Golgi complex subunit 5 N-terminal" evidence="5">
    <location>
        <begin position="14"/>
        <end position="143"/>
    </location>
</feature>
<dbReference type="OrthoDB" id="18786at2759"/>
<dbReference type="PhylomeDB" id="A0A061ARH4"/>
<gene>
    <name evidence="7" type="ORF">CYFA0S_04e04742g</name>
</gene>
<accession>A0A061ARH4</accession>
<reference evidence="7" key="1">
    <citation type="journal article" date="2014" name="Genome Announc.">
        <title>Genome sequence of the yeast Cyberlindnera fabianii (Hansenula fabianii).</title>
        <authorList>
            <person name="Freel K.C."/>
            <person name="Sarilar V."/>
            <person name="Neuveglise C."/>
            <person name="Devillers H."/>
            <person name="Friedrich A."/>
            <person name="Schacherer J."/>
        </authorList>
    </citation>
    <scope>NUCLEOTIDE SEQUENCE</scope>
    <source>
        <strain evidence="7">YJS4271</strain>
    </source>
</reference>
<dbReference type="Pfam" id="PF10392">
    <property type="entry name" value="COG5_N"/>
    <property type="match status" value="1"/>
</dbReference>
<dbReference type="InterPro" id="IPR048485">
    <property type="entry name" value="COG5_helical"/>
</dbReference>
<proteinExistence type="predicted"/>
<evidence type="ECO:0000259" key="6">
    <source>
        <dbReference type="Pfam" id="PF20649"/>
    </source>
</evidence>
<comment type="subcellular location">
    <subcellularLocation>
        <location evidence="1">Golgi apparatus membrane</location>
        <topology evidence="1">Peripheral membrane protein</topology>
    </subcellularLocation>
</comment>
<dbReference type="Pfam" id="PF20649">
    <property type="entry name" value="COG5_C"/>
    <property type="match status" value="1"/>
</dbReference>